<evidence type="ECO:0000256" key="12">
    <source>
        <dbReference type="ARBA" id="ARBA00052467"/>
    </source>
</evidence>
<dbReference type="RefSeq" id="WP_019468190.1">
    <property type="nucleotide sequence ID" value="NZ_LAKJ01000009.1"/>
</dbReference>
<dbReference type="InterPro" id="IPR013751">
    <property type="entry name" value="ACP_syn_III_N"/>
</dbReference>
<comment type="pathway">
    <text evidence="1 15">Lipid metabolism; fatty acid biosynthesis.</text>
</comment>
<gene>
    <name evidence="15" type="primary">fabH</name>
    <name evidence="18" type="ORF">UF66_2638</name>
</gene>
<dbReference type="GO" id="GO:0004315">
    <property type="term" value="F:3-oxoacyl-[acyl-carrier-protein] synthase activity"/>
    <property type="evidence" value="ECO:0007669"/>
    <property type="project" value="InterPro"/>
</dbReference>
<dbReference type="UniPathway" id="UPA00094"/>
<comment type="domain">
    <text evidence="15">The last Arg residue of the ACP-binding site is essential for the weak association between ACP/AcpP and FabH.</text>
</comment>
<dbReference type="GO" id="GO:0006633">
    <property type="term" value="P:fatty acid biosynthetic process"/>
    <property type="evidence" value="ECO:0007669"/>
    <property type="project" value="UniProtKB-UniRule"/>
</dbReference>
<keyword evidence="15" id="KW-0511">Multifunctional enzyme</keyword>
<evidence type="ECO:0000256" key="5">
    <source>
        <dbReference type="ARBA" id="ARBA00022679"/>
    </source>
</evidence>
<comment type="subcellular location">
    <subcellularLocation>
        <location evidence="15">Cytoplasm</location>
    </subcellularLocation>
</comment>
<evidence type="ECO:0000256" key="13">
    <source>
        <dbReference type="ARBA" id="ARBA00052985"/>
    </source>
</evidence>
<keyword evidence="4 15" id="KW-0444">Lipid biosynthesis</keyword>
<feature type="active site" evidence="15">
    <location>
        <position position="281"/>
    </location>
</feature>
<dbReference type="EMBL" id="LAKJ01000009">
    <property type="protein sequence ID" value="KKI64299.1"/>
    <property type="molecule type" value="Genomic_DNA"/>
</dbReference>
<dbReference type="Proteomes" id="UP000034455">
    <property type="component" value="Unassembled WGS sequence"/>
</dbReference>
<keyword evidence="6 15" id="KW-0276">Fatty acid metabolism</keyword>
<reference evidence="18 19" key="1">
    <citation type="submission" date="2015-03" db="EMBL/GenBank/DDBJ databases">
        <title>Genome Assembly of Staphylococcus cohnii subsp. cohnii strain G22B2.</title>
        <authorList>
            <person name="Nair G."/>
            <person name="Kaur G."/>
            <person name="Khatri I."/>
            <person name="Singh N.K."/>
            <person name="Sathyabama S."/>
            <person name="Maurya S.K."/>
            <person name="Subramanian S."/>
            <person name="Agrewala J.N."/>
            <person name="Mayilraj S."/>
        </authorList>
    </citation>
    <scope>NUCLEOTIDE SEQUENCE [LARGE SCALE GENOMIC DNA]</scope>
    <source>
        <strain evidence="18 19">G22B2</strain>
    </source>
</reference>
<evidence type="ECO:0000256" key="10">
    <source>
        <dbReference type="ARBA" id="ARBA00051096"/>
    </source>
</evidence>
<dbReference type="HAMAP" id="MF_01815">
    <property type="entry name" value="FabH"/>
    <property type="match status" value="1"/>
</dbReference>
<evidence type="ECO:0000313" key="19">
    <source>
        <dbReference type="Proteomes" id="UP000034455"/>
    </source>
</evidence>
<evidence type="ECO:0000256" key="14">
    <source>
        <dbReference type="ARBA" id="ARBA00055526"/>
    </source>
</evidence>
<dbReference type="Pfam" id="PF08545">
    <property type="entry name" value="ACP_syn_III"/>
    <property type="match status" value="1"/>
</dbReference>
<evidence type="ECO:0000256" key="4">
    <source>
        <dbReference type="ARBA" id="ARBA00022516"/>
    </source>
</evidence>
<dbReference type="InterPro" id="IPR013747">
    <property type="entry name" value="ACP_syn_III_C"/>
</dbReference>
<protein>
    <recommendedName>
        <fullName evidence="15">Beta-ketoacyl-[acyl-carrier-protein] synthase III</fullName>
        <shortName evidence="15">Beta-ketoacyl-ACP synthase III</shortName>
        <shortName evidence="15">KAS III</shortName>
        <ecNumber evidence="15">2.3.1.180</ecNumber>
    </recommendedName>
    <alternativeName>
        <fullName evidence="15">3-oxoacyl-[acyl-carrier-protein] synthase 3</fullName>
    </alternativeName>
    <alternativeName>
        <fullName evidence="15">3-oxoacyl-[acyl-carrier-protein] synthase III</fullName>
    </alternativeName>
</protein>
<comment type="function">
    <text evidence="14">Catalyzes the condensation reaction of fatty acid synthesis by the addition to an acyl acceptor of two carbons from malonyl-ACP. Catalyzes the first condensation reaction which initiates fatty acid synthesis and may therefore play a role in governing the total rate of fatty acid production. Possesses both acetoacetyl-ACP synthase and acetyl transacylase activities. Has some substrate preference for butyryl- and isobutyryl-CoA. Its substrate specificity determines the biosynthesis of branched-chain of fatty acids.</text>
</comment>
<keyword evidence="7 15" id="KW-0443">Lipid metabolism</keyword>
<name>A0A0M2P0G0_STACC</name>
<dbReference type="GO" id="GO:0044550">
    <property type="term" value="P:secondary metabolite biosynthetic process"/>
    <property type="evidence" value="ECO:0007669"/>
    <property type="project" value="TreeGrafter"/>
</dbReference>
<dbReference type="GO" id="GO:0005737">
    <property type="term" value="C:cytoplasm"/>
    <property type="evidence" value="ECO:0007669"/>
    <property type="project" value="UniProtKB-SubCell"/>
</dbReference>
<dbReference type="NCBIfam" id="NF006829">
    <property type="entry name" value="PRK09352.1"/>
    <property type="match status" value="1"/>
</dbReference>
<accession>A0A0M2P0G0</accession>
<feature type="domain" description="Beta-ketoacyl-[acyl-carrier-protein] synthase III N-terminal" evidence="17">
    <location>
        <begin position="108"/>
        <end position="186"/>
    </location>
</feature>
<dbReference type="CDD" id="cd00830">
    <property type="entry name" value="KAS_III"/>
    <property type="match status" value="1"/>
</dbReference>
<proteinExistence type="inferred from homology"/>
<comment type="function">
    <text evidence="15">Catalyzes the condensation reaction of fatty acid synthesis by the addition to an acyl acceptor of two carbons from malonyl-ACP. Catalyzes the first condensation reaction which initiates fatty acid synthesis and may therefore play a role in governing the total rate of fatty acid production. Possesses both acetoacetyl-ACP synthase and acetyl transacylase activities. Its substrate specificity determines the biosynthesis of branched-chain and/or straight-chain of fatty acids.</text>
</comment>
<dbReference type="GO" id="GO:0033818">
    <property type="term" value="F:beta-ketoacyl-acyl-carrier-protein synthase III activity"/>
    <property type="evidence" value="ECO:0007669"/>
    <property type="project" value="UniProtKB-UniRule"/>
</dbReference>
<comment type="catalytic activity">
    <reaction evidence="13">
        <text>3-methylbutanoyl-CoA + malonyl-[ACP] + H(+) = 5-methyl-3-oxohexanoyl-[ACP] + CO2 + CoA</text>
        <dbReference type="Rhea" id="RHEA:42272"/>
        <dbReference type="Rhea" id="RHEA-COMP:9623"/>
        <dbReference type="Rhea" id="RHEA-COMP:9941"/>
        <dbReference type="ChEBI" id="CHEBI:15378"/>
        <dbReference type="ChEBI" id="CHEBI:16526"/>
        <dbReference type="ChEBI" id="CHEBI:57287"/>
        <dbReference type="ChEBI" id="CHEBI:57345"/>
        <dbReference type="ChEBI" id="CHEBI:78449"/>
        <dbReference type="ChEBI" id="CHEBI:78822"/>
        <dbReference type="EC" id="2.3.1.300"/>
    </reaction>
    <physiologicalReaction direction="left-to-right" evidence="13">
        <dbReference type="Rhea" id="RHEA:42273"/>
    </physiologicalReaction>
</comment>
<dbReference type="Pfam" id="PF08541">
    <property type="entry name" value="ACP_syn_III_C"/>
    <property type="match status" value="1"/>
</dbReference>
<dbReference type="SUPFAM" id="SSF53901">
    <property type="entry name" value="Thiolase-like"/>
    <property type="match status" value="1"/>
</dbReference>
<evidence type="ECO:0000256" key="9">
    <source>
        <dbReference type="ARBA" id="ARBA00023315"/>
    </source>
</evidence>
<feature type="domain" description="Beta-ketoacyl-[acyl-carrier-protein] synthase III C-terminal" evidence="16">
    <location>
        <begin position="236"/>
        <end position="324"/>
    </location>
</feature>
<keyword evidence="5 15" id="KW-0808">Transferase</keyword>
<feature type="active site" evidence="15">
    <location>
        <position position="114"/>
    </location>
</feature>
<feature type="region of interest" description="ACP-binding" evidence="15">
    <location>
        <begin position="252"/>
        <end position="256"/>
    </location>
</feature>
<comment type="catalytic activity">
    <reaction evidence="12">
        <text>2-methylpropanoyl-CoA + malonyl-[ACP] + H(+) = 4-methyl-3-oxopentanoyl-[ACP] + CO2 + CoA</text>
        <dbReference type="Rhea" id="RHEA:42268"/>
        <dbReference type="Rhea" id="RHEA-COMP:9623"/>
        <dbReference type="Rhea" id="RHEA-COMP:9940"/>
        <dbReference type="ChEBI" id="CHEBI:15378"/>
        <dbReference type="ChEBI" id="CHEBI:16526"/>
        <dbReference type="ChEBI" id="CHEBI:57287"/>
        <dbReference type="ChEBI" id="CHEBI:57338"/>
        <dbReference type="ChEBI" id="CHEBI:78449"/>
        <dbReference type="ChEBI" id="CHEBI:78820"/>
        <dbReference type="EC" id="2.3.1.300"/>
    </reaction>
    <physiologicalReaction direction="left-to-right" evidence="12">
        <dbReference type="Rhea" id="RHEA:42269"/>
    </physiologicalReaction>
</comment>
<evidence type="ECO:0000256" key="11">
    <source>
        <dbReference type="ARBA" id="ARBA00052407"/>
    </source>
</evidence>
<evidence type="ECO:0000256" key="1">
    <source>
        <dbReference type="ARBA" id="ARBA00005194"/>
    </source>
</evidence>
<evidence type="ECO:0000259" key="16">
    <source>
        <dbReference type="Pfam" id="PF08541"/>
    </source>
</evidence>
<organism evidence="18 19">
    <name type="scientific">Staphylococcus cohnii subsp. cohnii</name>
    <dbReference type="NCBI Taxonomy" id="74704"/>
    <lineage>
        <taxon>Bacteria</taxon>
        <taxon>Bacillati</taxon>
        <taxon>Bacillota</taxon>
        <taxon>Bacilli</taxon>
        <taxon>Bacillales</taxon>
        <taxon>Staphylococcaceae</taxon>
        <taxon>Staphylococcus</taxon>
        <taxon>Staphylococcus cohnii species complex</taxon>
    </lineage>
</organism>
<comment type="catalytic activity">
    <reaction evidence="11">
        <text>(2S)-2-methylbutanoyl-CoA + malonyl-[ACP] + H(+) = (4S)-4-methyl-3-oxohexanoyl-[ACP] + CO2 + CoA</text>
        <dbReference type="Rhea" id="RHEA:42276"/>
        <dbReference type="Rhea" id="RHEA-COMP:9623"/>
        <dbReference type="Rhea" id="RHEA-COMP:17148"/>
        <dbReference type="ChEBI" id="CHEBI:15378"/>
        <dbReference type="ChEBI" id="CHEBI:16526"/>
        <dbReference type="ChEBI" id="CHEBI:57287"/>
        <dbReference type="ChEBI" id="CHEBI:78449"/>
        <dbReference type="ChEBI" id="CHEBI:88166"/>
        <dbReference type="ChEBI" id="CHEBI:167462"/>
        <dbReference type="EC" id="2.3.1.300"/>
    </reaction>
    <physiologicalReaction direction="left-to-right" evidence="11">
        <dbReference type="Rhea" id="RHEA:42277"/>
    </physiologicalReaction>
</comment>
<dbReference type="PANTHER" id="PTHR34069">
    <property type="entry name" value="3-OXOACYL-[ACYL-CARRIER-PROTEIN] SYNTHASE 3"/>
    <property type="match status" value="1"/>
</dbReference>
<comment type="caution">
    <text evidence="18">The sequence shown here is derived from an EMBL/GenBank/DDBJ whole genome shotgun (WGS) entry which is preliminary data.</text>
</comment>
<sequence length="326" mass="35741">MNSFAKITAQGAYVPEKIMDNQDFEKIVDTSDAWIQQRTGIVERRIVAEDEYTSDISYKAVLDLQEKYQVELNDVDMIINATLTPDYKTPSVASYVQAKLGLKNAGAIDINAACAGFAYGLNIANGLITSGQNKKVLVIGAETLSRITDYTDRNTCILFGDGAGVFLVEYSEDETSFISSSAGSDGDKGHHLYCSELSHTIFGEDLQNPGHIVQNGRGVYKWAVGNVPNIIEDTMRDTNYKKEDIDWFAPHSANARMIESICEKANLSKDKALMSLKYYGNTSSATIPLSIDLAVQAHQLKKGDLMLLVGFGSGLSYASTLIKWTL</sequence>
<dbReference type="PANTHER" id="PTHR34069:SF2">
    <property type="entry name" value="BETA-KETOACYL-[ACYL-CARRIER-PROTEIN] SYNTHASE III"/>
    <property type="match status" value="1"/>
</dbReference>
<evidence type="ECO:0000256" key="6">
    <source>
        <dbReference type="ARBA" id="ARBA00022832"/>
    </source>
</evidence>
<evidence type="ECO:0000256" key="3">
    <source>
        <dbReference type="ARBA" id="ARBA00022490"/>
    </source>
</evidence>
<dbReference type="FunFam" id="3.40.47.10:FF:000004">
    <property type="entry name" value="3-oxoacyl-[acyl-carrier-protein] synthase 3"/>
    <property type="match status" value="1"/>
</dbReference>
<dbReference type="AlphaFoldDB" id="A0A0M2P0G0"/>
<dbReference type="PATRIC" id="fig|74704.6.peg.2751"/>
<evidence type="ECO:0000259" key="17">
    <source>
        <dbReference type="Pfam" id="PF08545"/>
    </source>
</evidence>
<dbReference type="Gene3D" id="3.40.47.10">
    <property type="match status" value="1"/>
</dbReference>
<keyword evidence="3 15" id="KW-0963">Cytoplasm</keyword>
<dbReference type="NCBIfam" id="TIGR00747">
    <property type="entry name" value="fabH"/>
    <property type="match status" value="1"/>
</dbReference>
<evidence type="ECO:0000313" key="18">
    <source>
        <dbReference type="EMBL" id="KKI64299.1"/>
    </source>
</evidence>
<evidence type="ECO:0000256" key="2">
    <source>
        <dbReference type="ARBA" id="ARBA00008642"/>
    </source>
</evidence>
<dbReference type="InterPro" id="IPR004655">
    <property type="entry name" value="FabH"/>
</dbReference>
<dbReference type="InterPro" id="IPR016039">
    <property type="entry name" value="Thiolase-like"/>
</dbReference>
<feature type="active site" evidence="15">
    <location>
        <position position="251"/>
    </location>
</feature>
<comment type="subunit">
    <text evidence="15">Homodimer.</text>
</comment>
<keyword evidence="9 15" id="KW-0012">Acyltransferase</keyword>
<comment type="similarity">
    <text evidence="2 15">Belongs to the thiolase-like superfamily. FabH family.</text>
</comment>
<evidence type="ECO:0000256" key="7">
    <source>
        <dbReference type="ARBA" id="ARBA00023098"/>
    </source>
</evidence>
<evidence type="ECO:0000256" key="15">
    <source>
        <dbReference type="HAMAP-Rule" id="MF_01815"/>
    </source>
</evidence>
<evidence type="ECO:0000256" key="8">
    <source>
        <dbReference type="ARBA" id="ARBA00023160"/>
    </source>
</evidence>
<keyword evidence="8 15" id="KW-0275">Fatty acid biosynthesis</keyword>
<dbReference type="EC" id="2.3.1.180" evidence="15"/>
<comment type="catalytic activity">
    <reaction evidence="10">
        <text>malonyl-[ACP] + acetyl-CoA + H(+) = 3-oxobutanoyl-[ACP] + CO2 + CoA</text>
        <dbReference type="Rhea" id="RHEA:12080"/>
        <dbReference type="Rhea" id="RHEA-COMP:9623"/>
        <dbReference type="Rhea" id="RHEA-COMP:9625"/>
        <dbReference type="ChEBI" id="CHEBI:15378"/>
        <dbReference type="ChEBI" id="CHEBI:16526"/>
        <dbReference type="ChEBI" id="CHEBI:57287"/>
        <dbReference type="ChEBI" id="CHEBI:57288"/>
        <dbReference type="ChEBI" id="CHEBI:78449"/>
        <dbReference type="ChEBI" id="CHEBI:78450"/>
        <dbReference type="EC" id="2.3.1.180"/>
    </reaction>
    <physiologicalReaction direction="left-to-right" evidence="10">
        <dbReference type="Rhea" id="RHEA:12081"/>
    </physiologicalReaction>
</comment>